<proteinExistence type="predicted"/>
<keyword evidence="2" id="KW-1185">Reference proteome</keyword>
<comment type="caution">
    <text evidence="1">The sequence shown here is derived from an EMBL/GenBank/DDBJ whole genome shotgun (WGS) entry which is preliminary data.</text>
</comment>
<reference evidence="1" key="1">
    <citation type="submission" date="2021-06" db="EMBL/GenBank/DDBJ databases">
        <authorList>
            <person name="Kallberg Y."/>
            <person name="Tangrot J."/>
            <person name="Rosling A."/>
        </authorList>
    </citation>
    <scope>NUCLEOTIDE SEQUENCE</scope>
    <source>
        <strain evidence="1">CL356</strain>
    </source>
</reference>
<dbReference type="EMBL" id="CAJVPT010010872">
    <property type="protein sequence ID" value="CAG8574105.1"/>
    <property type="molecule type" value="Genomic_DNA"/>
</dbReference>
<sequence>MALDVLIRHQPSMLYRTIGRSFYTSEGSRSLGGGAEAWQGYYLSARPTLGRMIINIDVCATAFYESGPLIQMVAKILERPLDHLRRGLVRGDIQKLEKRLKGLQIRVTHRGEQASRRKYKITALTPGPTSSINFDQDGRQISIAAYFYQTYRRRLDFQNLPCVIVKQDIFLPIEICEVVEGRRYPRKLDGEQTRNMIAYACERPNSRANKILRGLNALNFRGNEHLQKFGIRISNEMTTVNARILPVPTIVYHASSKEPKVRPNDGVWSLRDKKVFTGATLGSWSVLVFGSPNELGDGVIRLFVRELVNNCQEKGMNIPNRNPPISYVNMHSTTEENLMKAWLEAGNTAKQKPQLILCVLLNIKTDLYPEIKRVSDTIIGVQTQCVQAKHTNRPNKQYLANLCLKINVKLGGMNSHLTELPFVDDQPTIIMGADVTHPPPGIINYKLHLSVHQWILGHRGTPHQSEYKRVEPNGSPILIKDNSQKFFEMKRNS</sequence>
<accession>A0ACA9M8I9</accession>
<evidence type="ECO:0000313" key="2">
    <source>
        <dbReference type="Proteomes" id="UP000789525"/>
    </source>
</evidence>
<name>A0ACA9M8I9_9GLOM</name>
<evidence type="ECO:0000313" key="1">
    <source>
        <dbReference type="EMBL" id="CAG8574105.1"/>
    </source>
</evidence>
<dbReference type="Proteomes" id="UP000789525">
    <property type="component" value="Unassembled WGS sequence"/>
</dbReference>
<gene>
    <name evidence="1" type="ORF">ACOLOM_LOCUS5714</name>
</gene>
<protein>
    <submittedName>
        <fullName evidence="1">6595_t:CDS:1</fullName>
    </submittedName>
</protein>
<organism evidence="1 2">
    <name type="scientific">Acaulospora colombiana</name>
    <dbReference type="NCBI Taxonomy" id="27376"/>
    <lineage>
        <taxon>Eukaryota</taxon>
        <taxon>Fungi</taxon>
        <taxon>Fungi incertae sedis</taxon>
        <taxon>Mucoromycota</taxon>
        <taxon>Glomeromycotina</taxon>
        <taxon>Glomeromycetes</taxon>
        <taxon>Diversisporales</taxon>
        <taxon>Acaulosporaceae</taxon>
        <taxon>Acaulospora</taxon>
    </lineage>
</organism>